<name>A0AAE0ANW2_9ROSI</name>
<sequence length="220" mass="24721">MHRKRVKEIPVSVLQGDEKFLNKILSRNSSVGRSMRVSSYGNSGQIPFEWEMKPGMPRDPSTREIMSDDDDDDAVDEKEETDPPIFQPPPPVVQLQSSHRHHSSLDHTKQGILISLPKTGAGFWRERIWKKIKKKIKKKKKVHQDSVDHDQGDSAHVFSNSEFSNSDIAHFRASVTDSSSSTTSSVVSSLRSSHGHGNVQTSILKSFAGRFVKRFTAKSL</sequence>
<evidence type="ECO:0000256" key="1">
    <source>
        <dbReference type="SAM" id="MobiDB-lite"/>
    </source>
</evidence>
<dbReference type="PANTHER" id="PTHR33257">
    <property type="entry name" value="OS05G0165500 PROTEIN"/>
    <property type="match status" value="1"/>
</dbReference>
<accession>A0AAE0ANW2</accession>
<feature type="compositionally biased region" description="Acidic residues" evidence="1">
    <location>
        <begin position="67"/>
        <end position="82"/>
    </location>
</feature>
<feature type="region of interest" description="Disordered" evidence="1">
    <location>
        <begin position="48"/>
        <end position="106"/>
    </location>
</feature>
<keyword evidence="3" id="KW-1185">Reference proteome</keyword>
<dbReference type="PANTHER" id="PTHR33257:SF6">
    <property type="entry name" value="OXYSTEROL-BINDING 4B-LIKE PROTEIN"/>
    <property type="match status" value="1"/>
</dbReference>
<dbReference type="Proteomes" id="UP001281410">
    <property type="component" value="Unassembled WGS sequence"/>
</dbReference>
<reference evidence="2" key="1">
    <citation type="journal article" date="2023" name="Plant J.">
        <title>Genome sequences and population genomics provide insights into the demographic history, inbreeding, and mutation load of two 'living fossil' tree species of Dipteronia.</title>
        <authorList>
            <person name="Feng Y."/>
            <person name="Comes H.P."/>
            <person name="Chen J."/>
            <person name="Zhu S."/>
            <person name="Lu R."/>
            <person name="Zhang X."/>
            <person name="Li P."/>
            <person name="Qiu J."/>
            <person name="Olsen K.M."/>
            <person name="Qiu Y."/>
        </authorList>
    </citation>
    <scope>NUCLEOTIDE SEQUENCE</scope>
    <source>
        <strain evidence="2">NBL</strain>
    </source>
</reference>
<dbReference type="AlphaFoldDB" id="A0AAE0ANW2"/>
<evidence type="ECO:0000313" key="2">
    <source>
        <dbReference type="EMBL" id="KAK3221518.1"/>
    </source>
</evidence>
<comment type="caution">
    <text evidence="2">The sequence shown here is derived from an EMBL/GenBank/DDBJ whole genome shotgun (WGS) entry which is preliminary data.</text>
</comment>
<proteinExistence type="predicted"/>
<dbReference type="EMBL" id="JANJYJ010000003">
    <property type="protein sequence ID" value="KAK3221518.1"/>
    <property type="molecule type" value="Genomic_DNA"/>
</dbReference>
<protein>
    <submittedName>
        <fullName evidence="2">Uncharacterized protein</fullName>
    </submittedName>
</protein>
<organism evidence="2 3">
    <name type="scientific">Dipteronia sinensis</name>
    <dbReference type="NCBI Taxonomy" id="43782"/>
    <lineage>
        <taxon>Eukaryota</taxon>
        <taxon>Viridiplantae</taxon>
        <taxon>Streptophyta</taxon>
        <taxon>Embryophyta</taxon>
        <taxon>Tracheophyta</taxon>
        <taxon>Spermatophyta</taxon>
        <taxon>Magnoliopsida</taxon>
        <taxon>eudicotyledons</taxon>
        <taxon>Gunneridae</taxon>
        <taxon>Pentapetalae</taxon>
        <taxon>rosids</taxon>
        <taxon>malvids</taxon>
        <taxon>Sapindales</taxon>
        <taxon>Sapindaceae</taxon>
        <taxon>Hippocastanoideae</taxon>
        <taxon>Acereae</taxon>
        <taxon>Dipteronia</taxon>
    </lineage>
</organism>
<gene>
    <name evidence="2" type="ORF">Dsin_008543</name>
</gene>
<evidence type="ECO:0000313" key="3">
    <source>
        <dbReference type="Proteomes" id="UP001281410"/>
    </source>
</evidence>